<dbReference type="Gene3D" id="1.20.58.520">
    <property type="entry name" value="Amidohydrolase"/>
    <property type="match status" value="1"/>
</dbReference>
<dbReference type="Gene3D" id="2.30.40.10">
    <property type="entry name" value="Urease, subunit C, domain 1"/>
    <property type="match status" value="2"/>
</dbReference>
<dbReference type="KEGG" id="trs:Terro_2045"/>
<dbReference type="HOGENOM" id="CLU_647097_0_0_0"/>
<dbReference type="PANTHER" id="PTHR43135:SF3">
    <property type="entry name" value="ALPHA-D-RIBOSE 1-METHYLPHOSPHONATE 5-TRIPHOSPHATE DIPHOSPHATASE"/>
    <property type="match status" value="1"/>
</dbReference>
<evidence type="ECO:0000313" key="4">
    <source>
        <dbReference type="Proteomes" id="UP000006056"/>
    </source>
</evidence>
<dbReference type="PROSITE" id="PS51257">
    <property type="entry name" value="PROKAR_LIPOPROTEIN"/>
    <property type="match status" value="1"/>
</dbReference>
<dbReference type="EMBL" id="CP003379">
    <property type="protein sequence ID" value="AFL88668.1"/>
    <property type="molecule type" value="Genomic_DNA"/>
</dbReference>
<dbReference type="SUPFAM" id="SSF51556">
    <property type="entry name" value="Metallo-dependent hydrolases"/>
    <property type="match status" value="1"/>
</dbReference>
<organism evidence="3 4">
    <name type="scientific">Terriglobus roseus (strain DSM 18391 / NRRL B-41598 / KBS 63)</name>
    <dbReference type="NCBI Taxonomy" id="926566"/>
    <lineage>
        <taxon>Bacteria</taxon>
        <taxon>Pseudomonadati</taxon>
        <taxon>Acidobacteriota</taxon>
        <taxon>Terriglobia</taxon>
        <taxon>Terriglobales</taxon>
        <taxon>Acidobacteriaceae</taxon>
        <taxon>Terriglobus</taxon>
    </lineage>
</organism>
<protein>
    <submittedName>
        <fullName evidence="3">Amidohydrolase, imidazolonepropionase</fullName>
    </submittedName>
</protein>
<reference evidence="3 4" key="1">
    <citation type="submission" date="2012-06" db="EMBL/GenBank/DDBJ databases">
        <title>Complete genome of Terriglobus roseus DSM 18391.</title>
        <authorList>
            <consortium name="US DOE Joint Genome Institute (JGI-PGF)"/>
            <person name="Lucas S."/>
            <person name="Copeland A."/>
            <person name="Lapidus A."/>
            <person name="Glavina del Rio T."/>
            <person name="Dalin E."/>
            <person name="Tice H."/>
            <person name="Bruce D."/>
            <person name="Goodwin L."/>
            <person name="Pitluck S."/>
            <person name="Peters L."/>
            <person name="Mikhailova N."/>
            <person name="Munk A.C.C."/>
            <person name="Kyrpides N."/>
            <person name="Mavromatis K."/>
            <person name="Ivanova N."/>
            <person name="Brettin T."/>
            <person name="Detter J.C."/>
            <person name="Han C."/>
            <person name="Larimer F."/>
            <person name="Land M."/>
            <person name="Hauser L."/>
            <person name="Markowitz V."/>
            <person name="Cheng J.-F."/>
            <person name="Hugenholtz P."/>
            <person name="Woyke T."/>
            <person name="Wu D."/>
            <person name="Brambilla E."/>
            <person name="Klenk H.-P."/>
            <person name="Eisen J.A."/>
        </authorList>
    </citation>
    <scope>NUCLEOTIDE SEQUENCE [LARGE SCALE GENOMIC DNA]</scope>
    <source>
        <strain evidence="3">DSM 18391</strain>
        <strain evidence="4">DSM 18391 / NRRL B-41598 / KBS 63</strain>
    </source>
</reference>
<dbReference type="InterPro" id="IPR051781">
    <property type="entry name" value="Metallo-dep_Hydrolase"/>
</dbReference>
<dbReference type="SUPFAM" id="SSF51338">
    <property type="entry name" value="Composite domain of metallo-dependent hydrolases"/>
    <property type="match status" value="1"/>
</dbReference>
<proteinExistence type="predicted"/>
<evidence type="ECO:0000313" key="2">
    <source>
        <dbReference type="EMBL" id="AFL88326.1"/>
    </source>
</evidence>
<gene>
    <name evidence="2" type="ordered locus">Terro_2045</name>
    <name evidence="3" type="ordered locus">Terro_2411</name>
</gene>
<dbReference type="STRING" id="926566.Terro_2045"/>
<evidence type="ECO:0000259" key="1">
    <source>
        <dbReference type="Pfam" id="PF01979"/>
    </source>
</evidence>
<dbReference type="PANTHER" id="PTHR43135">
    <property type="entry name" value="ALPHA-D-RIBOSE 1-METHYLPHOSPHONATE 5-TRIPHOSPHATE DIPHOSPHATASE"/>
    <property type="match status" value="1"/>
</dbReference>
<dbReference type="InterPro" id="IPR011059">
    <property type="entry name" value="Metal-dep_hydrolase_composite"/>
</dbReference>
<sequence>MRIMNYLGLLGLSLLPLLSSCAREFRSGSYLLVGATLIRPAEGLAAHSVIEVTGDRISAIYTEDQYPDDEPTVDVRGKFIMAGLTDSLSEMSTQCEADEAIRYGVTSVVATAGLDRGAINLSLNPSPVIYPMALIKSRGIGGTFTLDQLDEQVSSALQNSDGVKFVDLNKDMNASQMAYLLPRLREDNKIRINAELASAAYRDAVGVHNLLHTEWYFDPLAPDSIRDLPDLQTNASSLLNFYRAVDGESSTTQEHSKFLVKNFFLTPALGLYSFHDFATFAAFSKYYEERNTCGIPMTRVSESVYTNYANNQWAESLYALERANKRNGARYLAASANPRFGTLPGLSLLNDLYKMKEVLGLTNDEALATATVNFDRAYGLKSVGRVQPGYYANLLILNRNPQEDLRYLQTDITAVVLRGQLSSR</sequence>
<dbReference type="GO" id="GO:0016810">
    <property type="term" value="F:hydrolase activity, acting on carbon-nitrogen (but not peptide) bonds"/>
    <property type="evidence" value="ECO:0007669"/>
    <property type="project" value="InterPro"/>
</dbReference>
<name>I3ZHF0_TERRK</name>
<feature type="domain" description="Amidohydrolase-related" evidence="1">
    <location>
        <begin position="352"/>
        <end position="420"/>
    </location>
</feature>
<dbReference type="Proteomes" id="UP000006056">
    <property type="component" value="Chromosome"/>
</dbReference>
<dbReference type="EMBL" id="CP003379">
    <property type="protein sequence ID" value="AFL88326.1"/>
    <property type="molecule type" value="Genomic_DNA"/>
</dbReference>
<dbReference type="InterPro" id="IPR032466">
    <property type="entry name" value="Metal_Hydrolase"/>
</dbReference>
<accession>I3ZHF0</accession>
<dbReference type="AlphaFoldDB" id="I3ZHF0"/>
<dbReference type="eggNOG" id="COG1228">
    <property type="taxonomic scope" value="Bacteria"/>
</dbReference>
<evidence type="ECO:0000313" key="3">
    <source>
        <dbReference type="EMBL" id="AFL88668.1"/>
    </source>
</evidence>
<keyword evidence="4" id="KW-1185">Reference proteome</keyword>
<dbReference type="InterPro" id="IPR006680">
    <property type="entry name" value="Amidohydro-rel"/>
</dbReference>
<keyword evidence="3" id="KW-0378">Hydrolase</keyword>
<dbReference type="Pfam" id="PF01979">
    <property type="entry name" value="Amidohydro_1"/>
    <property type="match status" value="1"/>
</dbReference>
<dbReference type="Gene3D" id="3.30.110.90">
    <property type="entry name" value="Amidohydrolase"/>
    <property type="match status" value="1"/>
</dbReference>
<dbReference type="KEGG" id="trs:Terro_2411"/>